<dbReference type="NCBIfam" id="TIGR01640">
    <property type="entry name" value="F_box_assoc_1"/>
    <property type="match status" value="1"/>
</dbReference>
<keyword evidence="4" id="KW-1185">Reference proteome</keyword>
<gene>
    <name evidence="3" type="ORF">AQUCO_00400497v1</name>
</gene>
<dbReference type="AlphaFoldDB" id="A0A2G5EV75"/>
<reference evidence="3 4" key="1">
    <citation type="submission" date="2017-09" db="EMBL/GenBank/DDBJ databases">
        <title>WGS assembly of Aquilegia coerulea Goldsmith.</title>
        <authorList>
            <person name="Hodges S."/>
            <person name="Kramer E."/>
            <person name="Nordborg M."/>
            <person name="Tomkins J."/>
            <person name="Borevitz J."/>
            <person name="Derieg N."/>
            <person name="Yan J."/>
            <person name="Mihaltcheva S."/>
            <person name="Hayes R.D."/>
            <person name="Rokhsar D."/>
        </authorList>
    </citation>
    <scope>NUCLEOTIDE SEQUENCE [LARGE SCALE GENOMIC DNA]</scope>
    <source>
        <strain evidence="4">cv. Goldsmith</strain>
    </source>
</reference>
<dbReference type="Gene3D" id="1.20.1280.50">
    <property type="match status" value="1"/>
</dbReference>
<feature type="region of interest" description="Disordered" evidence="1">
    <location>
        <begin position="373"/>
        <end position="396"/>
    </location>
</feature>
<protein>
    <recommendedName>
        <fullName evidence="2">F-box domain-containing protein</fullName>
    </recommendedName>
</protein>
<dbReference type="SMART" id="SM00256">
    <property type="entry name" value="FBOX"/>
    <property type="match status" value="1"/>
</dbReference>
<dbReference type="InterPro" id="IPR036047">
    <property type="entry name" value="F-box-like_dom_sf"/>
</dbReference>
<dbReference type="OrthoDB" id="1867629at2759"/>
<name>A0A2G5EV75_AQUCA</name>
<dbReference type="Pfam" id="PF08268">
    <property type="entry name" value="FBA_3"/>
    <property type="match status" value="1"/>
</dbReference>
<dbReference type="PANTHER" id="PTHR31672">
    <property type="entry name" value="BNACNNG10540D PROTEIN"/>
    <property type="match status" value="1"/>
</dbReference>
<dbReference type="PROSITE" id="PS50181">
    <property type="entry name" value="FBOX"/>
    <property type="match status" value="1"/>
</dbReference>
<dbReference type="EMBL" id="KZ305021">
    <property type="protein sequence ID" value="PIA59639.1"/>
    <property type="molecule type" value="Genomic_DNA"/>
</dbReference>
<dbReference type="InterPro" id="IPR017451">
    <property type="entry name" value="F-box-assoc_interact_dom"/>
</dbReference>
<feature type="domain" description="F-box" evidence="2">
    <location>
        <begin position="3"/>
        <end position="48"/>
    </location>
</feature>
<evidence type="ECO:0000256" key="1">
    <source>
        <dbReference type="SAM" id="MobiDB-lite"/>
    </source>
</evidence>
<dbReference type="InterPro" id="IPR050796">
    <property type="entry name" value="SCF_F-box_component"/>
</dbReference>
<evidence type="ECO:0000259" key="2">
    <source>
        <dbReference type="PROSITE" id="PS50181"/>
    </source>
</evidence>
<organism evidence="3 4">
    <name type="scientific">Aquilegia coerulea</name>
    <name type="common">Rocky mountain columbine</name>
    <dbReference type="NCBI Taxonomy" id="218851"/>
    <lineage>
        <taxon>Eukaryota</taxon>
        <taxon>Viridiplantae</taxon>
        <taxon>Streptophyta</taxon>
        <taxon>Embryophyta</taxon>
        <taxon>Tracheophyta</taxon>
        <taxon>Spermatophyta</taxon>
        <taxon>Magnoliopsida</taxon>
        <taxon>Ranunculales</taxon>
        <taxon>Ranunculaceae</taxon>
        <taxon>Thalictroideae</taxon>
        <taxon>Aquilegia</taxon>
    </lineage>
</organism>
<dbReference type="SUPFAM" id="SSF81383">
    <property type="entry name" value="F-box domain"/>
    <property type="match status" value="1"/>
</dbReference>
<dbReference type="InParanoid" id="A0A2G5EV75"/>
<sequence length="396" mass="44673">MNMMMKIALPEEILMDILSRLPVKSLMRCKCSCKDLIRVITSPYFVKLHLKVSLNNPRILFTATSNEHFTFKTTLDYEVCSAVSNYNFSLIGKFKLVGSCNGLVCLSDYKTVVVLCNPVTKESIEVPFDLVEPLPAADYIRQFDLGFGHDPLTNTYKVIRIDITFSASDLGDCKVYLYTLGSNNYKEWKKLPTPGRLSKANYEENVPFVNGALHWYKLLDKCRFDDKAQSLDNYIIAFDVGSEKFQEIPAVSSELVKDRFYCLGVLQGQLSENAFNSSKELVDVWLMKDYGVKESWSRLRTIIPPSSCSFEPLVLKKDGGILLKLHSKDKDHKGCLYACDTISDRINEYVHGVVDWTNVYVFVESLVSIASTSGGGQQPLQDLMEEGNNTSLNKAV</sequence>
<dbReference type="InterPro" id="IPR001810">
    <property type="entry name" value="F-box_dom"/>
</dbReference>
<dbReference type="CDD" id="cd22157">
    <property type="entry name" value="F-box_AtFBW1-like"/>
    <property type="match status" value="1"/>
</dbReference>
<evidence type="ECO:0000313" key="3">
    <source>
        <dbReference type="EMBL" id="PIA59639.1"/>
    </source>
</evidence>
<dbReference type="Proteomes" id="UP000230069">
    <property type="component" value="Unassembled WGS sequence"/>
</dbReference>
<accession>A0A2G5EV75</accession>
<dbReference type="PANTHER" id="PTHR31672:SF13">
    <property type="entry name" value="F-BOX PROTEIN CPR30-LIKE"/>
    <property type="match status" value="1"/>
</dbReference>
<evidence type="ECO:0000313" key="4">
    <source>
        <dbReference type="Proteomes" id="UP000230069"/>
    </source>
</evidence>
<dbReference type="InterPro" id="IPR013187">
    <property type="entry name" value="F-box-assoc_dom_typ3"/>
</dbReference>
<feature type="compositionally biased region" description="Polar residues" evidence="1">
    <location>
        <begin position="387"/>
        <end position="396"/>
    </location>
</feature>
<dbReference type="Pfam" id="PF00646">
    <property type="entry name" value="F-box"/>
    <property type="match status" value="1"/>
</dbReference>
<proteinExistence type="predicted"/>
<dbReference type="STRING" id="218851.A0A2G5EV75"/>
<dbReference type="FunCoup" id="A0A2G5EV75">
    <property type="interactions" value="419"/>
</dbReference>